<reference evidence="2" key="1">
    <citation type="submission" date="2020-11" db="EMBL/GenBank/DDBJ databases">
        <authorList>
            <person name="Tran Van P."/>
        </authorList>
    </citation>
    <scope>NUCLEOTIDE SEQUENCE</scope>
</reference>
<organism evidence="2">
    <name type="scientific">Notodromas monacha</name>
    <dbReference type="NCBI Taxonomy" id="399045"/>
    <lineage>
        <taxon>Eukaryota</taxon>
        <taxon>Metazoa</taxon>
        <taxon>Ecdysozoa</taxon>
        <taxon>Arthropoda</taxon>
        <taxon>Crustacea</taxon>
        <taxon>Oligostraca</taxon>
        <taxon>Ostracoda</taxon>
        <taxon>Podocopa</taxon>
        <taxon>Podocopida</taxon>
        <taxon>Cypridocopina</taxon>
        <taxon>Cypridoidea</taxon>
        <taxon>Cyprididae</taxon>
        <taxon>Notodromas</taxon>
    </lineage>
</organism>
<dbReference type="EMBL" id="OA893156">
    <property type="protein sequence ID" value="CAD7285021.1"/>
    <property type="molecule type" value="Genomic_DNA"/>
</dbReference>
<proteinExistence type="predicted"/>
<dbReference type="AlphaFoldDB" id="A0A7R9C0G9"/>
<evidence type="ECO:0000313" key="2">
    <source>
        <dbReference type="EMBL" id="CAD7285021.1"/>
    </source>
</evidence>
<feature type="compositionally biased region" description="Basic and acidic residues" evidence="1">
    <location>
        <begin position="1"/>
        <end position="13"/>
    </location>
</feature>
<dbReference type="Proteomes" id="UP000678499">
    <property type="component" value="Unassembled WGS sequence"/>
</dbReference>
<name>A0A7R9C0G9_9CRUS</name>
<feature type="region of interest" description="Disordered" evidence="1">
    <location>
        <begin position="1"/>
        <end position="21"/>
    </location>
</feature>
<evidence type="ECO:0000313" key="3">
    <source>
        <dbReference type="Proteomes" id="UP000678499"/>
    </source>
</evidence>
<evidence type="ECO:0000256" key="1">
    <source>
        <dbReference type="SAM" id="MobiDB-lite"/>
    </source>
</evidence>
<keyword evidence="3" id="KW-1185">Reference proteome</keyword>
<sequence length="300" mass="34406">METKMEAASKQGKEYQPPEDPVATFMKEYPKMIRTSLPNTLDTLKDARTNTKLASLSDEAHDAVSSMMKAVTCLRNLTALMNEHTKFVSSALLKFHRLETIPTKFVRALRVTANDAQNAFRECDTFADRFESEKVAEILEDYKQSTRQLDEETTTQYVKELLDAMKQEFDIKEALGKLPQKSDLYKNFRGEGANQLTNTAEGSQYIKTVMKALVMTMQKQSEFPTDQDLLVAVSEKIFLAEQALAIEYTSVTMKELRKIMVHLHEILNDRLNDEMMDLLKQFSDAAEVIQVHHFIKRPFD</sequence>
<dbReference type="EMBL" id="CAJPEX010011119">
    <property type="protein sequence ID" value="CAG0925173.1"/>
    <property type="molecule type" value="Genomic_DNA"/>
</dbReference>
<accession>A0A7R9C0G9</accession>
<protein>
    <submittedName>
        <fullName evidence="2">Uncharacterized protein</fullName>
    </submittedName>
</protein>
<gene>
    <name evidence="2" type="ORF">NMOB1V02_LOCUS12623</name>
</gene>